<gene>
    <name evidence="2" type="ORF">SY83_10910</name>
</gene>
<dbReference type="AlphaFoldDB" id="A0A172TI21"/>
<sequence length="849" mass="94073">MYRRTNTTIAIALGTLLLVPSLTDPILAATPTKATAKPVVKPTTTSTIPPIALTAKSYVSMKEAQILATDKGNVFTYTISVFNRDARELQWINYWTKLKSKAGNNYTAKLVSTDKEKTKIAPQSSENFTFHAIVGPTTKLSDLMVEFIQWDFSAANYEKRRGIFKFPVNYSVTTPINKTKVVLANNTKLNTAVEKMSVSKDGNYFAVDITYALENIGYRNLTLPAYELSLRTNTGVLYPVQTEELKDLSIQPRDKKRVHLKASVPIKNSTKNLQLVVTQTDETDKITLPVASYWLPEPTTANLFAEPNQQRAFVAGTTTLTTKVKKLFITQTDRNQSVSVYFDMLNSGTNAYELPAYEYILQTRNGLQYPLTAANATEKMVVNPADHKELQLNANISKTVDLAGASLLLKSAKNDKGVNFVIAGYKLPQSSQNEVAINTELAYEADTRKYGFTLNALQRLPLGNEDVVAAEFTITNHDTRPLSVPTLSAHYILDGVKLDETKTKVIKLDQIVEIGPKDSAKVIVHTKIPYSSVGSNVKVALFEKENEEAKTGKLIGQFKSSGFTEIPVVAKGQTLTTETIGKRANYTVVDTKRYAGNTNDLIYMNLMVENLEKRSVELNKMTGFLRLANNEMLPISLSDYKTQITPNGKVLISAWANVPKTLQQSPTLILANNVAGTGEGAVDALIQANGFAADLTSAPTLNTSLKDMTIEPYKFSLSKFNTYLSVTNMAADGIKLDFIYDLEKKSEYEGVAESHQLLFELEDQGFDKFTFSKKVALGKPDDTGTTPGGNANETYLEVGKGLTKTIVLNDPEILNKIQKYEEIKINIYDVYQNHKSLVASKMLRWYTVE</sequence>
<evidence type="ECO:0008006" key="4">
    <source>
        <dbReference type="Google" id="ProtNLM"/>
    </source>
</evidence>
<dbReference type="KEGG" id="pswu:SY83_10910"/>
<dbReference type="PATRIC" id="fig|1178515.4.peg.2190"/>
<dbReference type="RefSeq" id="WP_068606418.1">
    <property type="nucleotide sequence ID" value="NZ_CP011388.1"/>
</dbReference>
<dbReference type="Proteomes" id="UP000076927">
    <property type="component" value="Chromosome"/>
</dbReference>
<accession>A0A172TI21</accession>
<feature type="signal peptide" evidence="1">
    <location>
        <begin position="1"/>
        <end position="28"/>
    </location>
</feature>
<evidence type="ECO:0000313" key="3">
    <source>
        <dbReference type="Proteomes" id="UP000076927"/>
    </source>
</evidence>
<name>A0A172TI21_9BACL</name>
<proteinExistence type="predicted"/>
<evidence type="ECO:0000256" key="1">
    <source>
        <dbReference type="SAM" id="SignalP"/>
    </source>
</evidence>
<dbReference type="OrthoDB" id="2675985at2"/>
<keyword evidence="1" id="KW-0732">Signal</keyword>
<feature type="chain" id="PRO_5008000809" description="DUF4352 domain-containing protein" evidence="1">
    <location>
        <begin position="29"/>
        <end position="849"/>
    </location>
</feature>
<keyword evidence="3" id="KW-1185">Reference proteome</keyword>
<dbReference type="STRING" id="1178515.SY83_10910"/>
<organism evidence="2 3">
    <name type="scientific">Paenibacillus swuensis</name>
    <dbReference type="NCBI Taxonomy" id="1178515"/>
    <lineage>
        <taxon>Bacteria</taxon>
        <taxon>Bacillati</taxon>
        <taxon>Bacillota</taxon>
        <taxon>Bacilli</taxon>
        <taxon>Bacillales</taxon>
        <taxon>Paenibacillaceae</taxon>
        <taxon>Paenibacillus</taxon>
    </lineage>
</organism>
<reference evidence="2 3" key="1">
    <citation type="submission" date="2015-01" db="EMBL/GenBank/DDBJ databases">
        <title>Paenibacillus swuensis/DY6/whole genome sequencing.</title>
        <authorList>
            <person name="Kim M.K."/>
            <person name="Srinivasan S."/>
            <person name="Lee J.-J."/>
        </authorList>
    </citation>
    <scope>NUCLEOTIDE SEQUENCE [LARGE SCALE GENOMIC DNA]</scope>
    <source>
        <strain evidence="2 3">DY6</strain>
    </source>
</reference>
<protein>
    <recommendedName>
        <fullName evidence="4">DUF4352 domain-containing protein</fullName>
    </recommendedName>
</protein>
<dbReference type="EMBL" id="CP011388">
    <property type="protein sequence ID" value="ANE46698.1"/>
    <property type="molecule type" value="Genomic_DNA"/>
</dbReference>
<evidence type="ECO:0000313" key="2">
    <source>
        <dbReference type="EMBL" id="ANE46698.1"/>
    </source>
</evidence>